<dbReference type="Proteomes" id="UP000515154">
    <property type="component" value="Linkage group LG23"/>
</dbReference>
<dbReference type="GO" id="GO:0045893">
    <property type="term" value="P:positive regulation of DNA-templated transcription"/>
    <property type="evidence" value="ECO:0007669"/>
    <property type="project" value="TreeGrafter"/>
</dbReference>
<keyword evidence="4" id="KW-0805">Transcription regulation</keyword>
<dbReference type="PANTHER" id="PTHR31705">
    <property type="entry name" value="MEDIATOR OF RNA POLYMERASE II TRANSCRIPTION SUBUNIT 30"/>
    <property type="match status" value="1"/>
</dbReference>
<dbReference type="GO" id="GO:0016592">
    <property type="term" value="C:mediator complex"/>
    <property type="evidence" value="ECO:0007669"/>
    <property type="project" value="TreeGrafter"/>
</dbReference>
<reference evidence="12" key="1">
    <citation type="submission" date="2025-08" db="UniProtKB">
        <authorList>
            <consortium name="RefSeq"/>
        </authorList>
    </citation>
    <scope>IDENTIFICATION</scope>
</reference>
<name>A0A6P7TJ44_9MOLL</name>
<dbReference type="KEGG" id="osn:115223580"/>
<dbReference type="SUPFAM" id="SSF81995">
    <property type="entry name" value="beta-sandwich domain of Sec23/24"/>
    <property type="match status" value="1"/>
</dbReference>
<evidence type="ECO:0000313" key="11">
    <source>
        <dbReference type="Proteomes" id="UP000515154"/>
    </source>
</evidence>
<evidence type="ECO:0000256" key="1">
    <source>
        <dbReference type="ARBA" id="ARBA00004123"/>
    </source>
</evidence>
<dbReference type="InterPro" id="IPR021019">
    <property type="entry name" value="Mediator_Med30_met"/>
</dbReference>
<organism evidence="11 12">
    <name type="scientific">Octopus sinensis</name>
    <name type="common">East Asian common octopus</name>
    <dbReference type="NCBI Taxonomy" id="2607531"/>
    <lineage>
        <taxon>Eukaryota</taxon>
        <taxon>Metazoa</taxon>
        <taxon>Spiralia</taxon>
        <taxon>Lophotrochozoa</taxon>
        <taxon>Mollusca</taxon>
        <taxon>Cephalopoda</taxon>
        <taxon>Coleoidea</taxon>
        <taxon>Octopodiformes</taxon>
        <taxon>Octopoda</taxon>
        <taxon>Incirrata</taxon>
        <taxon>Octopodidae</taxon>
        <taxon>Octopus</taxon>
    </lineage>
</organism>
<evidence type="ECO:0000256" key="5">
    <source>
        <dbReference type="ARBA" id="ARBA00023159"/>
    </source>
</evidence>
<dbReference type="RefSeq" id="XP_029650080.1">
    <property type="nucleotide sequence ID" value="XM_029794220.2"/>
</dbReference>
<evidence type="ECO:0000256" key="7">
    <source>
        <dbReference type="ARBA" id="ARBA00023242"/>
    </source>
</evidence>
<accession>A0A6P7TJ44</accession>
<comment type="similarity">
    <text evidence="2">Belongs to the Mediator complex subunit 30 family.</text>
</comment>
<evidence type="ECO:0000256" key="8">
    <source>
        <dbReference type="ARBA" id="ARBA00025687"/>
    </source>
</evidence>
<dbReference type="GO" id="GO:0003712">
    <property type="term" value="F:transcription coregulator activity"/>
    <property type="evidence" value="ECO:0007669"/>
    <property type="project" value="TreeGrafter"/>
</dbReference>
<evidence type="ECO:0000256" key="4">
    <source>
        <dbReference type="ARBA" id="ARBA00023015"/>
    </source>
</evidence>
<evidence type="ECO:0000256" key="3">
    <source>
        <dbReference type="ARBA" id="ARBA00019664"/>
    </source>
</evidence>
<keyword evidence="11" id="KW-1185">Reference proteome</keyword>
<comment type="subcellular location">
    <subcellularLocation>
        <location evidence="1">Nucleus</location>
    </subcellularLocation>
</comment>
<keyword evidence="5" id="KW-0010">Activator</keyword>
<evidence type="ECO:0000313" key="12">
    <source>
        <dbReference type="RefSeq" id="XP_029650080.1"/>
    </source>
</evidence>
<sequence length="250" mass="27619">MAGNHSYGGSQGSNIYLNTGMSASGQASQMAGSALVPPLSQQQMHGQAGQTNQQQNAQQSNMLPQSGGGMLSQGGSSQLPSNVAGSQQGGQLPKEVNSVSLCRLGQEIVHDTVQRAADIFGILKTISLPNGASYNVQQYQEKKNKLDDQMRILNLGFRKLRIISEKVEESTGPREAMFSSENLIPICNKEYNTEFLRDAEKNNLYHIVSEEHRDMVDRIQLKSRQLKEVIDHIRTIIWEINTMITMRKTG</sequence>
<evidence type="ECO:0000256" key="10">
    <source>
        <dbReference type="SAM" id="MobiDB-lite"/>
    </source>
</evidence>
<protein>
    <recommendedName>
        <fullName evidence="3">Mediator of RNA polymerase II transcription subunit 30</fullName>
    </recommendedName>
    <alternativeName>
        <fullName evidence="9">Mediator complex subunit 30</fullName>
    </alternativeName>
</protein>
<evidence type="ECO:0000256" key="9">
    <source>
        <dbReference type="ARBA" id="ARBA00031981"/>
    </source>
</evidence>
<proteinExistence type="inferred from homology"/>
<dbReference type="PANTHER" id="PTHR31705:SF4">
    <property type="entry name" value="MEDIATOR OF RNA POLYMERASE II TRANSCRIPTION SUBUNIT 30"/>
    <property type="match status" value="1"/>
</dbReference>
<dbReference type="AlphaFoldDB" id="A0A6P7TJ44"/>
<evidence type="ECO:0000256" key="2">
    <source>
        <dbReference type="ARBA" id="ARBA00010606"/>
    </source>
</evidence>
<keyword evidence="7" id="KW-0539">Nucleus</keyword>
<gene>
    <name evidence="12" type="primary">LOC115223580</name>
</gene>
<keyword evidence="6" id="KW-0804">Transcription</keyword>
<feature type="compositionally biased region" description="Low complexity" evidence="10">
    <location>
        <begin position="41"/>
        <end position="65"/>
    </location>
</feature>
<dbReference type="Pfam" id="PF11315">
    <property type="entry name" value="Med30"/>
    <property type="match status" value="1"/>
</dbReference>
<evidence type="ECO:0000256" key="6">
    <source>
        <dbReference type="ARBA" id="ARBA00023163"/>
    </source>
</evidence>
<feature type="region of interest" description="Disordered" evidence="10">
    <location>
        <begin position="28"/>
        <end position="91"/>
    </location>
</feature>
<comment type="function">
    <text evidence="8">Component of the Mediator complex, a coactivator involved in the regulated transcription of nearly all RNA polymerase II-dependent genes. Mediator functions as a bridge to convey information from gene-specific regulatory proteins to the basal RNA polymerase II transcription machinery. Mediator is recruited to promoters by direct interactions with regulatory proteins and serves as a scaffold for the assembly of a functional preinitiation complex with RNA polymerase II and the general transcription factors.</text>
</comment>